<evidence type="ECO:0000313" key="3">
    <source>
        <dbReference type="Proteomes" id="UP000623301"/>
    </source>
</evidence>
<dbReference type="EMBL" id="JAEHFJ010000003">
    <property type="protein sequence ID" value="MBJ2174238.1"/>
    <property type="molecule type" value="Genomic_DNA"/>
</dbReference>
<feature type="transmembrane region" description="Helical" evidence="1">
    <location>
        <begin position="264"/>
        <end position="279"/>
    </location>
</feature>
<protein>
    <recommendedName>
        <fullName evidence="4">Beta-carotene 15,15'-monooxygenase</fullName>
    </recommendedName>
</protein>
<dbReference type="Pfam" id="PF19992">
    <property type="entry name" value="DUF6427"/>
    <property type="match status" value="1"/>
</dbReference>
<reference evidence="2 3" key="1">
    <citation type="submission" date="2020-12" db="EMBL/GenBank/DDBJ databases">
        <title>Aureibaculum luteum sp. nov. and Aureibaculum flavum sp. nov., novel members of the family Flavobacteriaceae isolated from Antarctic intertidal sediments.</title>
        <authorList>
            <person name="He X."/>
            <person name="Zhang X."/>
        </authorList>
    </citation>
    <scope>NUCLEOTIDE SEQUENCE [LARGE SCALE GENOMIC DNA]</scope>
    <source>
        <strain evidence="2 3">A20</strain>
    </source>
</reference>
<feature type="transmembrane region" description="Helical" evidence="1">
    <location>
        <begin position="12"/>
        <end position="35"/>
    </location>
</feature>
<keyword evidence="3" id="KW-1185">Reference proteome</keyword>
<keyword evidence="1" id="KW-0812">Transmembrane</keyword>
<feature type="transmembrane region" description="Helical" evidence="1">
    <location>
        <begin position="74"/>
        <end position="106"/>
    </location>
</feature>
<evidence type="ECO:0000313" key="2">
    <source>
        <dbReference type="EMBL" id="MBJ2174238.1"/>
    </source>
</evidence>
<gene>
    <name evidence="2" type="ORF">JBL43_08315</name>
</gene>
<dbReference type="Proteomes" id="UP000623301">
    <property type="component" value="Unassembled WGS sequence"/>
</dbReference>
<comment type="caution">
    <text evidence="2">The sequence shown here is derived from an EMBL/GenBank/DDBJ whole genome shotgun (WGS) entry which is preliminary data.</text>
</comment>
<evidence type="ECO:0000256" key="1">
    <source>
        <dbReference type="SAM" id="Phobius"/>
    </source>
</evidence>
<feature type="transmembrane region" description="Helical" evidence="1">
    <location>
        <begin position="126"/>
        <end position="149"/>
    </location>
</feature>
<accession>A0ABS0WQI7</accession>
<dbReference type="RefSeq" id="WP_198840984.1">
    <property type="nucleotide sequence ID" value="NZ_JAEHFJ010000003.1"/>
</dbReference>
<feature type="transmembrane region" description="Helical" evidence="1">
    <location>
        <begin position="206"/>
        <end position="226"/>
    </location>
</feature>
<keyword evidence="1" id="KW-0472">Membrane</keyword>
<proteinExistence type="predicted"/>
<organism evidence="2 3">
    <name type="scientific">Aureibaculum flavum</name>
    <dbReference type="NCBI Taxonomy" id="2795986"/>
    <lineage>
        <taxon>Bacteria</taxon>
        <taxon>Pseudomonadati</taxon>
        <taxon>Bacteroidota</taxon>
        <taxon>Flavobacteriia</taxon>
        <taxon>Flavobacteriales</taxon>
        <taxon>Flavobacteriaceae</taxon>
        <taxon>Aureibaculum</taxon>
    </lineage>
</organism>
<name>A0ABS0WQI7_9FLAO</name>
<evidence type="ECO:0008006" key="4">
    <source>
        <dbReference type="Google" id="ProtNLM"/>
    </source>
</evidence>
<feature type="transmembrane region" description="Helical" evidence="1">
    <location>
        <begin position="161"/>
        <end position="182"/>
    </location>
</feature>
<feature type="transmembrane region" description="Helical" evidence="1">
    <location>
        <begin position="41"/>
        <end position="62"/>
    </location>
</feature>
<sequence>MIANFFNKSTPVTTFTIFILITLVILVSIFSTPAIDFSFTFFLKKLAVLSFLMLTLLLVQFITKKNGLIKDNAFDLLLIVLFIAMFPKVISEFKLLGAHFVLLLAFRRIYSLRTVKNPKEKLFDSSFYIGVATIIYPWCILYMVLPYAAIINFNKRTIRNVLIPFIGLITPFIIYASYLMLIDKFDTYEMDFTTNFVFTNYNSLNLLIPLTLLLGFIIWVIFPTTLKIISINSDLKNAWFVLTVHLIVSIFIIIPAPVKNGSEFLFLFFPTAVLFTNYLQMVKEKWFKDVFLYLFVATAIVSTFI</sequence>
<feature type="transmembrane region" description="Helical" evidence="1">
    <location>
        <begin position="238"/>
        <end position="258"/>
    </location>
</feature>
<keyword evidence="1" id="KW-1133">Transmembrane helix</keyword>
<dbReference type="InterPro" id="IPR045625">
    <property type="entry name" value="DUF6427"/>
</dbReference>